<evidence type="ECO:0000313" key="2">
    <source>
        <dbReference type="EMBL" id="OKV04568.1"/>
    </source>
</evidence>
<gene>
    <name evidence="2" type="ORF">AWP47_28400</name>
    <name evidence="1" type="ORF">HV209_26500</name>
</gene>
<dbReference type="Proteomes" id="UP000185794">
    <property type="component" value="Unassembled WGS sequence"/>
</dbReference>
<accession>A0A1L4IAW1</accession>
<dbReference type="EMBL" id="LRKC01000173">
    <property type="protein sequence ID" value="OKV04568.1"/>
    <property type="molecule type" value="Genomic_DNA"/>
</dbReference>
<dbReference type="EMBL" id="JABXPW010000015">
    <property type="protein sequence ID" value="MBA7722051.1"/>
    <property type="molecule type" value="Genomic_DNA"/>
</dbReference>
<sequence length="98" mass="11600">MEKYELKKYRLKTLEGETLLQRIARNVAWYAIRLSLHRHLVNGYPSSTLLFINIKDKEKAAEHIRWMELAQGQALDIEYGDEIDYSKAQPLRHVIFRG</sequence>
<evidence type="ECO:0000313" key="1">
    <source>
        <dbReference type="EMBL" id="MBA7722051.1"/>
    </source>
</evidence>
<protein>
    <submittedName>
        <fullName evidence="2">Uncharacterized protein</fullName>
    </submittedName>
</protein>
<reference evidence="2 3" key="1">
    <citation type="journal article" date="2017" name="Front. Cell. Infect. Microbiol.">
        <title>Chaperone-usher pili loci of human colonization factor-negative enterotoxigenic Escherichia coli.</title>
        <authorList>
            <person name="Del Canto F."/>
            <person name="Vidal R."/>
            <person name="Stine O.C."/>
            <person name="Pop M."/>
        </authorList>
    </citation>
    <scope>NUCLEOTIDE SEQUENCE [LARGE SCALE GENOMIC DNA]</scope>
    <source>
        <strain evidence="2 3">700324</strain>
    </source>
</reference>
<organism evidence="2 3">
    <name type="scientific">Escherichia coli</name>
    <dbReference type="NCBI Taxonomy" id="562"/>
    <lineage>
        <taxon>Bacteria</taxon>
        <taxon>Pseudomonadati</taxon>
        <taxon>Pseudomonadota</taxon>
        <taxon>Gammaproteobacteria</taxon>
        <taxon>Enterobacterales</taxon>
        <taxon>Enterobacteriaceae</taxon>
        <taxon>Escherichia</taxon>
    </lineage>
</organism>
<comment type="caution">
    <text evidence="2">The sequence shown here is derived from an EMBL/GenBank/DDBJ whole genome shotgun (WGS) entry which is preliminary data.</text>
</comment>
<dbReference type="RefSeq" id="WP_000417086.1">
    <property type="nucleotide sequence ID" value="NZ_BDPU01000031.1"/>
</dbReference>
<dbReference type="Proteomes" id="UP000622722">
    <property type="component" value="Unassembled WGS sequence"/>
</dbReference>
<dbReference type="AlphaFoldDB" id="A0A1L4IAW1"/>
<reference evidence="1" key="2">
    <citation type="submission" date="2020-06" db="EMBL/GenBank/DDBJ databases">
        <title>REHAB project genomes.</title>
        <authorList>
            <person name="Shaw L.P."/>
        </authorList>
    </citation>
    <scope>NUCLEOTIDE SEQUENCE</scope>
    <source>
        <strain evidence="1">RHBSTW-00474</strain>
    </source>
</reference>
<name>A0A1L4IAW1_ECOLX</name>
<evidence type="ECO:0000313" key="3">
    <source>
        <dbReference type="Proteomes" id="UP000185794"/>
    </source>
</evidence>
<proteinExistence type="predicted"/>